<gene>
    <name evidence="3" type="ORF">BSAL_41990</name>
</gene>
<dbReference type="EMBL" id="CYKH01002143">
    <property type="protein sequence ID" value="CUG93308.1"/>
    <property type="molecule type" value="Genomic_DNA"/>
</dbReference>
<proteinExistence type="predicted"/>
<accession>A0A0S4JP55</accession>
<feature type="transmembrane region" description="Helical" evidence="2">
    <location>
        <begin position="503"/>
        <end position="522"/>
    </location>
</feature>
<keyword evidence="2" id="KW-0472">Membrane</keyword>
<feature type="transmembrane region" description="Helical" evidence="2">
    <location>
        <begin position="368"/>
        <end position="390"/>
    </location>
</feature>
<evidence type="ECO:0000256" key="1">
    <source>
        <dbReference type="SAM" id="MobiDB-lite"/>
    </source>
</evidence>
<evidence type="ECO:0000313" key="4">
    <source>
        <dbReference type="Proteomes" id="UP000051952"/>
    </source>
</evidence>
<dbReference type="AlphaFoldDB" id="A0A0S4JP55"/>
<feature type="transmembrane region" description="Helical" evidence="2">
    <location>
        <begin position="473"/>
        <end position="491"/>
    </location>
</feature>
<feature type="transmembrane region" description="Helical" evidence="2">
    <location>
        <begin position="534"/>
        <end position="551"/>
    </location>
</feature>
<evidence type="ECO:0000313" key="3">
    <source>
        <dbReference type="EMBL" id="CUG93308.1"/>
    </source>
</evidence>
<dbReference type="OMA" id="CNFANAV"/>
<feature type="transmembrane region" description="Helical" evidence="2">
    <location>
        <begin position="339"/>
        <end position="362"/>
    </location>
</feature>
<protein>
    <submittedName>
        <fullName evidence="3">Transmembrane protein, putative</fullName>
    </submittedName>
</protein>
<dbReference type="Proteomes" id="UP000051952">
    <property type="component" value="Unassembled WGS sequence"/>
</dbReference>
<reference evidence="4" key="1">
    <citation type="submission" date="2015-09" db="EMBL/GenBank/DDBJ databases">
        <authorList>
            <consortium name="Pathogen Informatics"/>
        </authorList>
    </citation>
    <scope>NUCLEOTIDE SEQUENCE [LARGE SCALE GENOMIC DNA]</scope>
    <source>
        <strain evidence="4">Lake Konstanz</strain>
    </source>
</reference>
<organism evidence="3 4">
    <name type="scientific">Bodo saltans</name>
    <name type="common">Flagellated protozoan</name>
    <dbReference type="NCBI Taxonomy" id="75058"/>
    <lineage>
        <taxon>Eukaryota</taxon>
        <taxon>Discoba</taxon>
        <taxon>Euglenozoa</taxon>
        <taxon>Kinetoplastea</taxon>
        <taxon>Metakinetoplastina</taxon>
        <taxon>Eubodonida</taxon>
        <taxon>Bodonidae</taxon>
        <taxon>Bodo</taxon>
    </lineage>
</organism>
<feature type="transmembrane region" description="Helical" evidence="2">
    <location>
        <begin position="443"/>
        <end position="467"/>
    </location>
</feature>
<keyword evidence="4" id="KW-1185">Reference proteome</keyword>
<keyword evidence="2" id="KW-1133">Transmembrane helix</keyword>
<feature type="compositionally biased region" description="Low complexity" evidence="1">
    <location>
        <begin position="1"/>
        <end position="37"/>
    </location>
</feature>
<feature type="region of interest" description="Disordered" evidence="1">
    <location>
        <begin position="1"/>
        <end position="57"/>
    </location>
</feature>
<feature type="transmembrane region" description="Helical" evidence="2">
    <location>
        <begin position="286"/>
        <end position="318"/>
    </location>
</feature>
<evidence type="ECO:0000256" key="2">
    <source>
        <dbReference type="SAM" id="Phobius"/>
    </source>
</evidence>
<feature type="compositionally biased region" description="Polar residues" evidence="1">
    <location>
        <begin position="45"/>
        <end position="57"/>
    </location>
</feature>
<keyword evidence="2 3" id="KW-0812">Transmembrane</keyword>
<sequence>MSLLLTWSTSSSTSNTKTVSKTRSGTTSISLTSTPSLSDDHSLSNTDTATGSKTLPGTETLSCPTIARLSVSTAASDIWPTRNATGNKSTRCYFHDKAEAAFSNSTSTLLPCVPLFANEDGGLVVFPPTRGPNPPYILAIPYAIDANWVVRLLFSSISSENRTALLLRDEVVFGGGGSRFDNKTNFTTASGTLLVLIASTPEWQSKITVPLETACGRQIVTLGASGGLEVSVVWPQKQFSTLDQVAVGLVTAGSTLSGNPTSAAALAMVGLLSCSGSTPALQSASYFVSFFFSLGSAAVAGGNVAIIVVVTSLHYLVVRAWKAHQSIATVAEAMSDMRFPALSIFIAMNLLPGAVYGSVASVSSGDNIGAGVVVLGIVIALVVGSQVFLIKVVLPVSDFRPYPIPHKTAFFFERFALLPSSRWIPESAERRFVPLMGTRTKDWCTLSIADLLLALCLSAATGLGVGTHGASCSVMPIVVASVYFINAAIVVVLRPHRRPMDRVVFPIIWTLFGVMCILKYLAASEDLIDTLQRVLSLVQLWQTVCALLVFFRERQWRQQIFDDKTIPVDEIFVSPPAAHDAAKMSTTTTNDDGLMLSFAQPKTRHAATLLDDDDDVFLHLGDIDDMISEGGDVGQELDLFGEDCAVKASDDIFEGFVARNSDQEFMVGSAADPLAGCNFANAVGGIRMLQETETAVAAVQRRRGSSYIGGVAIDESAPHISLLITAPVFGMRQKKK</sequence>
<name>A0A0S4JP55_BODSA</name>
<dbReference type="VEuPathDB" id="TriTrypDB:BSAL_41990"/>